<dbReference type="PROSITE" id="PS50082">
    <property type="entry name" value="WD_REPEATS_2"/>
    <property type="match status" value="2"/>
</dbReference>
<dbReference type="InterPro" id="IPR036322">
    <property type="entry name" value="WD40_repeat_dom_sf"/>
</dbReference>
<keyword evidence="3" id="KW-0677">Repeat</keyword>
<dbReference type="AlphaFoldDB" id="A0A2P2HZS1"/>
<evidence type="ECO:0000313" key="6">
    <source>
        <dbReference type="EMBL" id="LAB67110.1"/>
    </source>
</evidence>
<dbReference type="GO" id="GO:0080008">
    <property type="term" value="C:Cul4-RING E3 ubiquitin ligase complex"/>
    <property type="evidence" value="ECO:0007669"/>
    <property type="project" value="TreeGrafter"/>
</dbReference>
<evidence type="ECO:0000256" key="2">
    <source>
        <dbReference type="ARBA" id="ARBA00022574"/>
    </source>
</evidence>
<protein>
    <submittedName>
        <fullName evidence="6">DDB1-and CUL4-associated factor 10 homolog</fullName>
    </submittedName>
</protein>
<reference evidence="7" key="1">
    <citation type="submission" date="2017-11" db="EMBL/GenBank/DDBJ databases">
        <title>The sensing device of the deep-sea amphipod.</title>
        <authorList>
            <person name="Kobayashi H."/>
            <person name="Nagahama T."/>
            <person name="Arai W."/>
            <person name="Sasagawa Y."/>
            <person name="Umeda M."/>
            <person name="Hayashi T."/>
            <person name="Nikaido I."/>
            <person name="Watanabe H."/>
            <person name="Oguri K."/>
            <person name="Kitazato H."/>
            <person name="Fujioka K."/>
            <person name="Kido Y."/>
            <person name="Takami H."/>
        </authorList>
    </citation>
    <scope>NUCLEOTIDE SEQUENCE</scope>
    <source>
        <tissue evidence="7">Whole body</tissue>
    </source>
</reference>
<evidence type="ECO:0000256" key="1">
    <source>
        <dbReference type="ARBA" id="ARBA00005903"/>
    </source>
</evidence>
<reference evidence="6" key="2">
    <citation type="journal article" date="2018" name="Biosci. Biotechnol. Biochem.">
        <title>Polysaccharide hydrolase of the hadal zone amphipods Hirondellea gigas.</title>
        <authorList>
            <person name="Kobayashi H."/>
            <person name="Nagahama T."/>
            <person name="Arai W."/>
            <person name="Sasagawa Y."/>
            <person name="Umeda M."/>
            <person name="Hayashi T."/>
            <person name="Nikaido I."/>
            <person name="Watanabe H."/>
            <person name="Oguri K."/>
            <person name="Kitazato H."/>
            <person name="Fujioka K."/>
            <person name="Kido Y."/>
            <person name="Takami H."/>
        </authorList>
    </citation>
    <scope>NUCLEOTIDE SEQUENCE</scope>
    <source>
        <tissue evidence="6">Whole body</tissue>
    </source>
</reference>
<evidence type="ECO:0000313" key="7">
    <source>
        <dbReference type="EMBL" id="LAC20716.1"/>
    </source>
</evidence>
<feature type="compositionally biased region" description="Basic and acidic residues" evidence="5">
    <location>
        <begin position="349"/>
        <end position="358"/>
    </location>
</feature>
<accession>A0A2P2HZS1</accession>
<dbReference type="Gene3D" id="2.130.10.10">
    <property type="entry name" value="YVTN repeat-like/Quinoprotein amine dehydrogenase"/>
    <property type="match status" value="2"/>
</dbReference>
<keyword evidence="2 4" id="KW-0853">WD repeat</keyword>
<dbReference type="PROSITE" id="PS50294">
    <property type="entry name" value="WD_REPEATS_REGION"/>
    <property type="match status" value="2"/>
</dbReference>
<feature type="repeat" description="WD" evidence="4">
    <location>
        <begin position="167"/>
        <end position="201"/>
    </location>
</feature>
<organism evidence="6">
    <name type="scientific">Hirondellea gigas</name>
    <dbReference type="NCBI Taxonomy" id="1518452"/>
    <lineage>
        <taxon>Eukaryota</taxon>
        <taxon>Metazoa</taxon>
        <taxon>Ecdysozoa</taxon>
        <taxon>Arthropoda</taxon>
        <taxon>Crustacea</taxon>
        <taxon>Multicrustacea</taxon>
        <taxon>Malacostraca</taxon>
        <taxon>Eumalacostraca</taxon>
        <taxon>Peracarida</taxon>
        <taxon>Amphipoda</taxon>
        <taxon>Amphilochidea</taxon>
        <taxon>Lysianassida</taxon>
        <taxon>Lysianassidira</taxon>
        <taxon>Lysianassoidea</taxon>
        <taxon>Lysianassidae</taxon>
        <taxon>Hirondellea</taxon>
    </lineage>
</organism>
<evidence type="ECO:0000256" key="3">
    <source>
        <dbReference type="ARBA" id="ARBA00022737"/>
    </source>
</evidence>
<sequence length="784" mass="88712">MKANKTYLSHLGIGGGFFPYAEHRRRQYGMKRRLGCENEWHHRVYQSLQPFTHWDSNSAAWSAAPQQQLHAAGLDDDIVIPNPSGNGGIFNLEFSPEGKVLAAACQNKAVVLFDPLTHKQISSINDAHTDCVNGIKFLDNRLFASCSDDHTVAIWDVRNLRQRVHTLRGHNKWVKNIEYHARDNLIVTSGFDGHVIAWDMNRSMPDGSENVYHSRLYKLHGLMRMKLSPDLNKLLLCTSSGYMLLVQNLDLEYLQRDMRAFKQINQDKLADERAVVGRTRNRPVVVRDFPAMDKAETIHSMQIHPHSWAVLSRNTSLHGDSEWTCVHDIQEFPPESPETDDASSSSEPSDSKDGEEQRGTLPTSPDDLEGEDPTASEFLGMQPTSTPRFQMLLDNRGGNWVNLAPSRGDAAPIRNLHPVLEEEDEDDDDDDDSVADHIEESDLELDLDETSIEFDRQRTIMLGLNILIQRNDASVYNNMRALGLGPAAELATAGAAAAAAEANSLESRERRIRGARGRIGQMPHFPSSPRDRIERHHLLHRYRWRVNRRLNQATPRNRDQRLPRLDPEAGLDANANGEQAPEAREGVIAGPPRIYELNWTARYNAILYRTLRSLRSDLDVVMADLNSVRRQIDQDVGRAMFDAETYRQRPTLNSRFIKTSSGFHTNYLSSDPVVKRIYAQQRPRLTHYIVEPNVGRGFIKELCFSSDGRLICSPYKNGVRLLAFDEKCSEMSHCVSDYPRPLSQIMNISNCHSKSVVSTKFSPTHTLLVSGCLDGKITWHLPAL</sequence>
<dbReference type="PANTHER" id="PTHR14588:SF2">
    <property type="entry name" value="DDB1- AND CUL4-ASSOCIATED FACTOR 10"/>
    <property type="match status" value="1"/>
</dbReference>
<dbReference type="EMBL" id="IACT01001364">
    <property type="protein sequence ID" value="LAC20716.1"/>
    <property type="molecule type" value="mRNA"/>
</dbReference>
<comment type="similarity">
    <text evidence="1">Belongs to the WD repeat DCAF10 family.</text>
</comment>
<dbReference type="InterPro" id="IPR039085">
    <property type="entry name" value="DCA10"/>
</dbReference>
<evidence type="ECO:0000256" key="4">
    <source>
        <dbReference type="PROSITE-ProRule" id="PRU00221"/>
    </source>
</evidence>
<dbReference type="InterPro" id="IPR015943">
    <property type="entry name" value="WD40/YVTN_repeat-like_dom_sf"/>
</dbReference>
<dbReference type="Pfam" id="PF00400">
    <property type="entry name" value="WD40"/>
    <property type="match status" value="3"/>
</dbReference>
<evidence type="ECO:0000256" key="5">
    <source>
        <dbReference type="SAM" id="MobiDB-lite"/>
    </source>
</evidence>
<dbReference type="SUPFAM" id="SSF50978">
    <property type="entry name" value="WD40 repeat-like"/>
    <property type="match status" value="1"/>
</dbReference>
<feature type="repeat" description="WD" evidence="4">
    <location>
        <begin position="125"/>
        <end position="159"/>
    </location>
</feature>
<dbReference type="PANTHER" id="PTHR14588">
    <property type="entry name" value="DDB1- AND CUL4-ASSOCIATED FACTOR 10"/>
    <property type="match status" value="1"/>
</dbReference>
<proteinExistence type="evidence at transcript level"/>
<feature type="region of interest" description="Disordered" evidence="5">
    <location>
        <begin position="331"/>
        <end position="382"/>
    </location>
</feature>
<dbReference type="InterPro" id="IPR019775">
    <property type="entry name" value="WD40_repeat_CS"/>
</dbReference>
<dbReference type="EMBL" id="IACF01001408">
    <property type="protein sequence ID" value="LAB67110.1"/>
    <property type="molecule type" value="mRNA"/>
</dbReference>
<dbReference type="PROSITE" id="PS00678">
    <property type="entry name" value="WD_REPEATS_1"/>
    <property type="match status" value="1"/>
</dbReference>
<dbReference type="InterPro" id="IPR001680">
    <property type="entry name" value="WD40_rpt"/>
</dbReference>
<dbReference type="SMART" id="SM00320">
    <property type="entry name" value="WD40"/>
    <property type="match status" value="4"/>
</dbReference>
<feature type="region of interest" description="Disordered" evidence="5">
    <location>
        <begin position="552"/>
        <end position="584"/>
    </location>
</feature>
<name>A0A2P2HZS1_9CRUS</name>
<feature type="compositionally biased region" description="Basic and acidic residues" evidence="5">
    <location>
        <begin position="556"/>
        <end position="567"/>
    </location>
</feature>